<keyword evidence="6" id="KW-0547">Nucleotide-binding</keyword>
<dbReference type="UniPathway" id="UPA00068">
    <property type="reaction ID" value="UER00113"/>
</dbReference>
<dbReference type="GO" id="GO:0004055">
    <property type="term" value="F:argininosuccinate synthase activity"/>
    <property type="evidence" value="ECO:0007669"/>
    <property type="project" value="UniProtKB-EC"/>
</dbReference>
<evidence type="ECO:0000256" key="4">
    <source>
        <dbReference type="ARBA" id="ARBA00022598"/>
    </source>
</evidence>
<evidence type="ECO:0000256" key="6">
    <source>
        <dbReference type="ARBA" id="ARBA00022741"/>
    </source>
</evidence>
<keyword evidence="3" id="KW-0055">Arginine biosynthesis</keyword>
<dbReference type="RefSeq" id="WP_053255897.1">
    <property type="nucleotide sequence ID" value="NZ_CBCRXZ010000002.1"/>
</dbReference>
<dbReference type="PANTHER" id="PTHR11587:SF2">
    <property type="entry name" value="ARGININOSUCCINATE SYNTHASE"/>
    <property type="match status" value="1"/>
</dbReference>
<evidence type="ECO:0000256" key="1">
    <source>
        <dbReference type="ARBA" id="ARBA00004967"/>
    </source>
</evidence>
<dbReference type="Gene3D" id="3.90.1260.10">
    <property type="entry name" value="Argininosuccinate synthetase, chain A, domain 2"/>
    <property type="match status" value="1"/>
</dbReference>
<organism evidence="8 9">
    <name type="scientific">Pseudomonas fluorescens</name>
    <dbReference type="NCBI Taxonomy" id="294"/>
    <lineage>
        <taxon>Bacteria</taxon>
        <taxon>Pseudomonadati</taxon>
        <taxon>Pseudomonadota</taxon>
        <taxon>Gammaproteobacteria</taxon>
        <taxon>Pseudomonadales</taxon>
        <taxon>Pseudomonadaceae</taxon>
        <taxon>Pseudomonas</taxon>
    </lineage>
</organism>
<evidence type="ECO:0000313" key="9">
    <source>
        <dbReference type="Proteomes" id="UP000248640"/>
    </source>
</evidence>
<dbReference type="InterPro" id="IPR048268">
    <property type="entry name" value="Arginosuc_syn_C"/>
</dbReference>
<dbReference type="GO" id="GO:0006526">
    <property type="term" value="P:L-arginine biosynthetic process"/>
    <property type="evidence" value="ECO:0007669"/>
    <property type="project" value="UniProtKB-UniPathway"/>
</dbReference>
<gene>
    <name evidence="8" type="primary">argG_2</name>
    <name evidence="8" type="ORF">NCTC10038_03262</name>
</gene>
<dbReference type="AlphaFoldDB" id="A0A3M3XUK0"/>
<dbReference type="InterPro" id="IPR048267">
    <property type="entry name" value="Arginosuc_syn_N"/>
</dbReference>
<keyword evidence="4 8" id="KW-0436">Ligase</keyword>
<dbReference type="InterPro" id="IPR001518">
    <property type="entry name" value="Arginosuc_synth"/>
</dbReference>
<evidence type="ECO:0000256" key="7">
    <source>
        <dbReference type="ARBA" id="ARBA00022840"/>
    </source>
</evidence>
<reference evidence="8 9" key="1">
    <citation type="submission" date="2018-06" db="EMBL/GenBank/DDBJ databases">
        <authorList>
            <consortium name="Pathogen Informatics"/>
            <person name="Doyle S."/>
        </authorList>
    </citation>
    <scope>NUCLEOTIDE SEQUENCE [LARGE SCALE GENOMIC DNA]</scope>
    <source>
        <strain evidence="8 9">NCTC10038</strain>
    </source>
</reference>
<proteinExistence type="predicted"/>
<dbReference type="Proteomes" id="UP000248640">
    <property type="component" value="Chromosome 1"/>
</dbReference>
<accession>A0A3M3XUK0</accession>
<dbReference type="GO" id="GO:0005524">
    <property type="term" value="F:ATP binding"/>
    <property type="evidence" value="ECO:0007669"/>
    <property type="project" value="UniProtKB-KW"/>
</dbReference>
<dbReference type="EC" id="6.3.4.5" evidence="2"/>
<evidence type="ECO:0000256" key="3">
    <source>
        <dbReference type="ARBA" id="ARBA00022571"/>
    </source>
</evidence>
<dbReference type="GO" id="GO:0000053">
    <property type="term" value="P:argininosuccinate metabolic process"/>
    <property type="evidence" value="ECO:0007669"/>
    <property type="project" value="TreeGrafter"/>
</dbReference>
<keyword evidence="5" id="KW-0028">Amino-acid biosynthesis</keyword>
<dbReference type="EMBL" id="LS483372">
    <property type="protein sequence ID" value="SQF91835.1"/>
    <property type="molecule type" value="Genomic_DNA"/>
</dbReference>
<protein>
    <recommendedName>
        <fullName evidence="2">argininosuccinate synthase</fullName>
        <ecNumber evidence="2">6.3.4.5</ecNumber>
    </recommendedName>
</protein>
<dbReference type="GO" id="GO:0000050">
    <property type="term" value="P:urea cycle"/>
    <property type="evidence" value="ECO:0007669"/>
    <property type="project" value="TreeGrafter"/>
</dbReference>
<dbReference type="GO" id="GO:0005737">
    <property type="term" value="C:cytoplasm"/>
    <property type="evidence" value="ECO:0007669"/>
    <property type="project" value="TreeGrafter"/>
</dbReference>
<sequence length="387" mass="42763">MKFSDLKGKKVGICASGGLVSLFIAQRLKEEHVDVEQFIVDIGQPGDEAHEFCADNIELMQAVNVIDLKEDIALSFLHAVRAQAQYDGGYWNTTGIARAVTVKGLVDALRERQCSVLAHGAVHGGNDEFRFNYYLKMFAPEITPFSPWEDPTTSDRFRTRVDMGDFVADADETMMRTKAHHSVDANVGGVSHENREVEVLSNSPDMISPIMGVKVMDAPDVPETCSITFKQGIPVEINGQSVSYYQALAEANRIAGRNGVVLKNVLENRMNGTKGRGLYESPGLDMLGIAAKHLLQATVDKDSWEVLRFLSPFIARQSYAGRLYDPATQAALANVATLTEQANGTVDVIAYKGNYMVDRVREYSKSRFTAQQFRFAHGGQKWITESV</sequence>
<dbReference type="GeneID" id="61639156"/>
<evidence type="ECO:0000256" key="2">
    <source>
        <dbReference type="ARBA" id="ARBA00012286"/>
    </source>
</evidence>
<dbReference type="InterPro" id="IPR014729">
    <property type="entry name" value="Rossmann-like_a/b/a_fold"/>
</dbReference>
<dbReference type="InterPro" id="IPR024074">
    <property type="entry name" value="AS_cat/multimer_dom_body"/>
</dbReference>
<name>A0A3M3XUK0_PSEFL</name>
<dbReference type="Gene3D" id="3.40.50.620">
    <property type="entry name" value="HUPs"/>
    <property type="match status" value="1"/>
</dbReference>
<evidence type="ECO:0000313" key="8">
    <source>
        <dbReference type="EMBL" id="SQF91835.1"/>
    </source>
</evidence>
<dbReference type="Pfam" id="PF00764">
    <property type="entry name" value="Arginosuc_synth"/>
    <property type="match status" value="1"/>
</dbReference>
<dbReference type="SUPFAM" id="SSF69864">
    <property type="entry name" value="Argininosuccinate synthetase, C-terminal domain"/>
    <property type="match status" value="1"/>
</dbReference>
<dbReference type="PANTHER" id="PTHR11587">
    <property type="entry name" value="ARGININOSUCCINATE SYNTHASE"/>
    <property type="match status" value="1"/>
</dbReference>
<keyword evidence="7" id="KW-0067">ATP-binding</keyword>
<evidence type="ECO:0000256" key="5">
    <source>
        <dbReference type="ARBA" id="ARBA00022605"/>
    </source>
</evidence>
<dbReference type="SUPFAM" id="SSF52402">
    <property type="entry name" value="Adenine nucleotide alpha hydrolases-like"/>
    <property type="match status" value="1"/>
</dbReference>
<comment type="pathway">
    <text evidence="1">Amino-acid biosynthesis; L-arginine biosynthesis; L-arginine from L-ornithine and carbamoyl phosphate: step 2/3.</text>
</comment>
<dbReference type="Pfam" id="PF20979">
    <property type="entry name" value="Arginosuc_syn_C"/>
    <property type="match status" value="1"/>
</dbReference>